<evidence type="ECO:0000313" key="2">
    <source>
        <dbReference type="Proteomes" id="UP000824540"/>
    </source>
</evidence>
<comment type="caution">
    <text evidence="1">The sequence shown here is derived from an EMBL/GenBank/DDBJ whole genome shotgun (WGS) entry which is preliminary data.</text>
</comment>
<sequence length="107" mass="12497">MILKRSRLVDAEELWKMQPVAQAPREKKQHGTYLRKGGYFLCWDQPLKIRHPLPLPSGGSWSLKTFQLICHMESEFVCMEFDEVKVNQVLKKMAEIQESIDSIVHRG</sequence>
<dbReference type="EMBL" id="JAFBMS010000080">
    <property type="protein sequence ID" value="KAG9337797.1"/>
    <property type="molecule type" value="Genomic_DNA"/>
</dbReference>
<proteinExistence type="predicted"/>
<gene>
    <name evidence="1" type="ORF">JZ751_027599</name>
</gene>
<dbReference type="AlphaFoldDB" id="A0A8T2NN23"/>
<reference evidence="1" key="1">
    <citation type="thesis" date="2021" institute="BYU ScholarsArchive" country="Provo, UT, USA">
        <title>Applications of and Algorithms for Genome Assembly and Genomic Analyses with an Emphasis on Marine Teleosts.</title>
        <authorList>
            <person name="Pickett B.D."/>
        </authorList>
    </citation>
    <scope>NUCLEOTIDE SEQUENCE</scope>
    <source>
        <strain evidence="1">HI-2016</strain>
    </source>
</reference>
<protein>
    <submittedName>
        <fullName evidence="1">Uncharacterized protein</fullName>
    </submittedName>
</protein>
<dbReference type="Proteomes" id="UP000824540">
    <property type="component" value="Unassembled WGS sequence"/>
</dbReference>
<organism evidence="1 2">
    <name type="scientific">Albula glossodonta</name>
    <name type="common">roundjaw bonefish</name>
    <dbReference type="NCBI Taxonomy" id="121402"/>
    <lineage>
        <taxon>Eukaryota</taxon>
        <taxon>Metazoa</taxon>
        <taxon>Chordata</taxon>
        <taxon>Craniata</taxon>
        <taxon>Vertebrata</taxon>
        <taxon>Euteleostomi</taxon>
        <taxon>Actinopterygii</taxon>
        <taxon>Neopterygii</taxon>
        <taxon>Teleostei</taxon>
        <taxon>Albuliformes</taxon>
        <taxon>Albulidae</taxon>
        <taxon>Albula</taxon>
    </lineage>
</organism>
<dbReference type="OrthoDB" id="10251426at2759"/>
<name>A0A8T2NN23_9TELE</name>
<accession>A0A8T2NN23</accession>
<keyword evidence="2" id="KW-1185">Reference proteome</keyword>
<evidence type="ECO:0000313" key="1">
    <source>
        <dbReference type="EMBL" id="KAG9337797.1"/>
    </source>
</evidence>